<dbReference type="InterPro" id="IPR004035">
    <property type="entry name" value="Endouclease-III_FeS-bd_BS"/>
</dbReference>
<evidence type="ECO:0000256" key="4">
    <source>
        <dbReference type="ARBA" id="ARBA00012045"/>
    </source>
</evidence>
<dbReference type="PROSITE" id="PS01155">
    <property type="entry name" value="ENDONUCLEASE_III_2"/>
    <property type="match status" value="1"/>
</dbReference>
<dbReference type="AlphaFoldDB" id="A0A369A2P3"/>
<evidence type="ECO:0000256" key="6">
    <source>
        <dbReference type="ARBA" id="ARBA00022485"/>
    </source>
</evidence>
<evidence type="ECO:0000256" key="9">
    <source>
        <dbReference type="ARBA" id="ARBA00022801"/>
    </source>
</evidence>
<keyword evidence="8 14" id="KW-0227">DNA damage</keyword>
<evidence type="ECO:0000256" key="3">
    <source>
        <dbReference type="ARBA" id="ARBA00008343"/>
    </source>
</evidence>
<evidence type="ECO:0000256" key="10">
    <source>
        <dbReference type="ARBA" id="ARBA00023004"/>
    </source>
</evidence>
<dbReference type="GO" id="GO:0034039">
    <property type="term" value="F:8-oxo-7,8-dihydroguanine DNA N-glycosylase activity"/>
    <property type="evidence" value="ECO:0007669"/>
    <property type="project" value="TreeGrafter"/>
</dbReference>
<dbReference type="GO" id="GO:0035485">
    <property type="term" value="F:adenine/guanine mispair binding"/>
    <property type="evidence" value="ECO:0007669"/>
    <property type="project" value="TreeGrafter"/>
</dbReference>
<dbReference type="PROSITE" id="PS00764">
    <property type="entry name" value="ENDONUCLEASE_III_1"/>
    <property type="match status" value="1"/>
</dbReference>
<dbReference type="Proteomes" id="UP000253517">
    <property type="component" value="Unassembled WGS sequence"/>
</dbReference>
<keyword evidence="12" id="KW-0234">DNA repair</keyword>
<evidence type="ECO:0000313" key="16">
    <source>
        <dbReference type="EMBL" id="RCX03590.1"/>
    </source>
</evidence>
<dbReference type="InterPro" id="IPR029119">
    <property type="entry name" value="MutY_C"/>
</dbReference>
<keyword evidence="13 14" id="KW-0326">Glycosidase</keyword>
<dbReference type="InterPro" id="IPR011257">
    <property type="entry name" value="DNA_glycosylase"/>
</dbReference>
<name>A0A369A2P3_9FLAO</name>
<comment type="function">
    <text evidence="2">Adenine glycosylase active on G-A mispairs. MutY also corrects error-prone DNA synthesis past GO lesions which are due to the oxidatively damaged form of guanine: 7,8-dihydro-8-oxoguanine (8-oxo-dGTP).</text>
</comment>
<dbReference type="Gene3D" id="1.10.340.30">
    <property type="entry name" value="Hypothetical protein, domain 2"/>
    <property type="match status" value="1"/>
</dbReference>
<comment type="caution">
    <text evidence="16">The sequence shown here is derived from an EMBL/GenBank/DDBJ whole genome shotgun (WGS) entry which is preliminary data.</text>
</comment>
<evidence type="ECO:0000256" key="14">
    <source>
        <dbReference type="RuleBase" id="RU365096"/>
    </source>
</evidence>
<dbReference type="GO" id="GO:0000701">
    <property type="term" value="F:purine-specific mismatch base pair DNA N-glycosylase activity"/>
    <property type="evidence" value="ECO:0007669"/>
    <property type="project" value="UniProtKB-EC"/>
</dbReference>
<keyword evidence="9" id="KW-0378">Hydrolase</keyword>
<evidence type="ECO:0000256" key="1">
    <source>
        <dbReference type="ARBA" id="ARBA00000843"/>
    </source>
</evidence>
<evidence type="ECO:0000256" key="13">
    <source>
        <dbReference type="ARBA" id="ARBA00023295"/>
    </source>
</evidence>
<keyword evidence="6" id="KW-0004">4Fe-4S</keyword>
<dbReference type="Pfam" id="PF00730">
    <property type="entry name" value="HhH-GPD"/>
    <property type="match status" value="1"/>
</dbReference>
<dbReference type="InterPro" id="IPR044298">
    <property type="entry name" value="MIG/MutY"/>
</dbReference>
<gene>
    <name evidence="16" type="ORF">DES35_10239</name>
</gene>
<dbReference type="PANTHER" id="PTHR42944:SF1">
    <property type="entry name" value="ADENINE DNA GLYCOSYLASE"/>
    <property type="match status" value="1"/>
</dbReference>
<dbReference type="GO" id="GO:0006298">
    <property type="term" value="P:mismatch repair"/>
    <property type="evidence" value="ECO:0007669"/>
    <property type="project" value="TreeGrafter"/>
</dbReference>
<evidence type="ECO:0000256" key="5">
    <source>
        <dbReference type="ARBA" id="ARBA00022023"/>
    </source>
</evidence>
<dbReference type="SUPFAM" id="SSF48150">
    <property type="entry name" value="DNA-glycosylase"/>
    <property type="match status" value="1"/>
</dbReference>
<dbReference type="GO" id="GO:0046872">
    <property type="term" value="F:metal ion binding"/>
    <property type="evidence" value="ECO:0007669"/>
    <property type="project" value="UniProtKB-UniRule"/>
</dbReference>
<feature type="domain" description="HhH-GPD" evidence="15">
    <location>
        <begin position="42"/>
        <end position="193"/>
    </location>
</feature>
<dbReference type="RefSeq" id="WP_037360272.1">
    <property type="nucleotide sequence ID" value="NZ_BHZF01000002.1"/>
</dbReference>
<organism evidence="16 17">
    <name type="scientific">Schleiferia thermophila</name>
    <dbReference type="NCBI Taxonomy" id="884107"/>
    <lineage>
        <taxon>Bacteria</taxon>
        <taxon>Pseudomonadati</taxon>
        <taxon>Bacteroidota</taxon>
        <taxon>Flavobacteriia</taxon>
        <taxon>Flavobacteriales</taxon>
        <taxon>Schleiferiaceae</taxon>
        <taxon>Schleiferia</taxon>
    </lineage>
</organism>
<dbReference type="InterPro" id="IPR023170">
    <property type="entry name" value="HhH_base_excis_C"/>
</dbReference>
<keyword evidence="17" id="KW-1185">Reference proteome</keyword>
<dbReference type="Pfam" id="PF00633">
    <property type="entry name" value="HHH"/>
    <property type="match status" value="1"/>
</dbReference>
<dbReference type="EMBL" id="QPJS01000002">
    <property type="protein sequence ID" value="RCX03590.1"/>
    <property type="molecule type" value="Genomic_DNA"/>
</dbReference>
<comment type="catalytic activity">
    <reaction evidence="1 14">
        <text>Hydrolyzes free adenine bases from 7,8-dihydro-8-oxoguanine:adenine mismatched double-stranded DNA, leaving an apurinic site.</text>
        <dbReference type="EC" id="3.2.2.31"/>
    </reaction>
</comment>
<keyword evidence="10 14" id="KW-0408">Iron</keyword>
<comment type="similarity">
    <text evidence="3 14">Belongs to the Nth/MutY family.</text>
</comment>
<dbReference type="SUPFAM" id="SSF55811">
    <property type="entry name" value="Nudix"/>
    <property type="match status" value="1"/>
</dbReference>
<dbReference type="SMART" id="SM00478">
    <property type="entry name" value="ENDO3c"/>
    <property type="match status" value="1"/>
</dbReference>
<dbReference type="NCBIfam" id="TIGR01084">
    <property type="entry name" value="mutY"/>
    <property type="match status" value="1"/>
</dbReference>
<dbReference type="InterPro" id="IPR000445">
    <property type="entry name" value="HhH_motif"/>
</dbReference>
<dbReference type="InterPro" id="IPR005760">
    <property type="entry name" value="A/G_AdeGlyc_MutY"/>
</dbReference>
<dbReference type="InterPro" id="IPR003265">
    <property type="entry name" value="HhH-GPD_domain"/>
</dbReference>
<dbReference type="InterPro" id="IPR004036">
    <property type="entry name" value="Endonuclease-III-like_CS2"/>
</dbReference>
<dbReference type="InterPro" id="IPR015797">
    <property type="entry name" value="NUDIX_hydrolase-like_dom_sf"/>
</dbReference>
<evidence type="ECO:0000256" key="8">
    <source>
        <dbReference type="ARBA" id="ARBA00022763"/>
    </source>
</evidence>
<reference evidence="16 17" key="1">
    <citation type="submission" date="2018-07" db="EMBL/GenBank/DDBJ databases">
        <title>Genomic Encyclopedia of Type Strains, Phase IV (KMG-IV): sequencing the most valuable type-strain genomes for metagenomic binning, comparative biology and taxonomic classification.</title>
        <authorList>
            <person name="Goeker M."/>
        </authorList>
    </citation>
    <scope>NUCLEOTIDE SEQUENCE [LARGE SCALE GENOMIC DNA]</scope>
    <source>
        <strain evidence="16 17">DSM 21410</strain>
    </source>
</reference>
<keyword evidence="7" id="KW-0479">Metal-binding</keyword>
<dbReference type="EC" id="3.2.2.31" evidence="4 14"/>
<dbReference type="Gene3D" id="1.10.1670.10">
    <property type="entry name" value="Helix-hairpin-Helix base-excision DNA repair enzymes (C-terminal)"/>
    <property type="match status" value="1"/>
</dbReference>
<dbReference type="CDD" id="cd00056">
    <property type="entry name" value="ENDO3c"/>
    <property type="match status" value="1"/>
</dbReference>
<dbReference type="GO" id="GO:0032357">
    <property type="term" value="F:oxidized purine DNA binding"/>
    <property type="evidence" value="ECO:0007669"/>
    <property type="project" value="TreeGrafter"/>
</dbReference>
<dbReference type="PANTHER" id="PTHR42944">
    <property type="entry name" value="ADENINE DNA GLYCOSYLASE"/>
    <property type="match status" value="1"/>
</dbReference>
<sequence length="350" mass="39993">MANPEVLSFFVSRVSSWFKLNGRPLPWRLNPTPYHIWLAEIIFQQTRIGQGMDYYTSFIARYPDIESLSKAEEDEVLRLWQGLGYYTRAINLLKTARIIASEGGMFPSDVETLKKLPGIGPYTAGAISSIAFGRKEPLVDGNVQRVFSRFFGLKIPVNDPKSQKILYRMAGEIIRMAEDASAHNQGLMDLGSTICKPLKPLCERCPLHEACIACVEGNVDLYPVKIKKNKKMDRFIIFGYCTDEGRIAIQKRDRSDIWKNLYQLPLLADSFNSTTIEQYAFKKSLLFSIYNTTHQLSHQKLHIGIYPVEEDFLISNKVNYTFIDFSMVQEIAFPVPLMKFLSSIPKSKSF</sequence>
<dbReference type="CDD" id="cd03431">
    <property type="entry name" value="NUDIX_DNA_Glycosylase_C-MutY"/>
    <property type="match status" value="1"/>
</dbReference>
<protein>
    <recommendedName>
        <fullName evidence="5 14">Adenine DNA glycosylase</fullName>
        <ecNumber evidence="4 14">3.2.2.31</ecNumber>
    </recommendedName>
</protein>
<comment type="cofactor">
    <cofactor evidence="14">
        <name>[4Fe-4S] cluster</name>
        <dbReference type="ChEBI" id="CHEBI:49883"/>
    </cofactor>
    <text evidence="14">Binds 1 [4Fe-4S] cluster.</text>
</comment>
<dbReference type="GO" id="GO:0051539">
    <property type="term" value="F:4 iron, 4 sulfur cluster binding"/>
    <property type="evidence" value="ECO:0007669"/>
    <property type="project" value="UniProtKB-UniRule"/>
</dbReference>
<accession>A0A369A2P3</accession>
<evidence type="ECO:0000256" key="12">
    <source>
        <dbReference type="ARBA" id="ARBA00023204"/>
    </source>
</evidence>
<proteinExistence type="inferred from homology"/>
<evidence type="ECO:0000256" key="11">
    <source>
        <dbReference type="ARBA" id="ARBA00023014"/>
    </source>
</evidence>
<evidence type="ECO:0000313" key="17">
    <source>
        <dbReference type="Proteomes" id="UP000253517"/>
    </source>
</evidence>
<dbReference type="Pfam" id="PF14815">
    <property type="entry name" value="NUDIX_4"/>
    <property type="match status" value="1"/>
</dbReference>
<dbReference type="GO" id="GO:0006284">
    <property type="term" value="P:base-excision repair"/>
    <property type="evidence" value="ECO:0007669"/>
    <property type="project" value="UniProtKB-UniRule"/>
</dbReference>
<evidence type="ECO:0000256" key="2">
    <source>
        <dbReference type="ARBA" id="ARBA00002933"/>
    </source>
</evidence>
<evidence type="ECO:0000256" key="7">
    <source>
        <dbReference type="ARBA" id="ARBA00022723"/>
    </source>
</evidence>
<evidence type="ECO:0000259" key="15">
    <source>
        <dbReference type="SMART" id="SM00478"/>
    </source>
</evidence>
<keyword evidence="11" id="KW-0411">Iron-sulfur</keyword>